<sequence>MTRMNENWAICHDNGVAGQRGASDGFTSEAQAVKFAAKMASHGVTIYEIWRVE</sequence>
<protein>
    <submittedName>
        <fullName evidence="1">FAM209 family</fullName>
    </submittedName>
</protein>
<proteinExistence type="predicted"/>
<dbReference type="EMBL" id="BK016170">
    <property type="protein sequence ID" value="DAF99700.1"/>
    <property type="molecule type" value="Genomic_DNA"/>
</dbReference>
<accession>A0A8S5UZ28</accession>
<reference evidence="1" key="1">
    <citation type="journal article" date="2021" name="Proc. Natl. Acad. Sci. U.S.A.">
        <title>A Catalog of Tens of Thousands of Viruses from Human Metagenomes Reveals Hidden Associations with Chronic Diseases.</title>
        <authorList>
            <person name="Tisza M.J."/>
            <person name="Buck C.B."/>
        </authorList>
    </citation>
    <scope>NUCLEOTIDE SEQUENCE</scope>
    <source>
        <strain evidence="1">Ctu1o13</strain>
    </source>
</reference>
<name>A0A8S5UZ28_9CAUD</name>
<organism evidence="1">
    <name type="scientific">Siphoviridae sp. ctu1o13</name>
    <dbReference type="NCBI Taxonomy" id="2825711"/>
    <lineage>
        <taxon>Viruses</taxon>
        <taxon>Duplodnaviria</taxon>
        <taxon>Heunggongvirae</taxon>
        <taxon>Uroviricota</taxon>
        <taxon>Caudoviricetes</taxon>
    </lineage>
</organism>
<evidence type="ECO:0000313" key="1">
    <source>
        <dbReference type="EMBL" id="DAF99700.1"/>
    </source>
</evidence>